<dbReference type="InterPro" id="IPR036097">
    <property type="entry name" value="HisK_dim/P_sf"/>
</dbReference>
<keyword evidence="7" id="KW-0418">Kinase</keyword>
<keyword evidence="5" id="KW-0808">Transferase</keyword>
<feature type="domain" description="HAMP" evidence="10">
    <location>
        <begin position="54"/>
        <end position="106"/>
    </location>
</feature>
<dbReference type="SMART" id="SM00304">
    <property type="entry name" value="HAMP"/>
    <property type="match status" value="1"/>
</dbReference>
<comment type="catalytic activity">
    <reaction evidence="1">
        <text>ATP + protein L-histidine = ADP + protein N-phospho-L-histidine.</text>
        <dbReference type="EC" id="2.7.13.3"/>
    </reaction>
</comment>
<dbReference type="CDD" id="cd06225">
    <property type="entry name" value="HAMP"/>
    <property type="match status" value="1"/>
</dbReference>
<evidence type="ECO:0000256" key="2">
    <source>
        <dbReference type="ARBA" id="ARBA00004651"/>
    </source>
</evidence>
<comment type="caution">
    <text evidence="11">The sequence shown here is derived from an EMBL/GenBank/DDBJ whole genome shotgun (WGS) entry which is preliminary data.</text>
</comment>
<dbReference type="PROSITE" id="PS50885">
    <property type="entry name" value="HAMP"/>
    <property type="match status" value="1"/>
</dbReference>
<dbReference type="PANTHER" id="PTHR44936:SF10">
    <property type="entry name" value="SENSOR PROTEIN RSTB"/>
    <property type="match status" value="1"/>
</dbReference>
<evidence type="ECO:0000256" key="6">
    <source>
        <dbReference type="ARBA" id="ARBA00022741"/>
    </source>
</evidence>
<keyword evidence="9" id="KW-1133">Transmembrane helix</keyword>
<evidence type="ECO:0000256" key="9">
    <source>
        <dbReference type="SAM" id="Phobius"/>
    </source>
</evidence>
<evidence type="ECO:0000313" key="11">
    <source>
        <dbReference type="EMBL" id="MCO1337057.1"/>
    </source>
</evidence>
<dbReference type="InterPro" id="IPR050980">
    <property type="entry name" value="2C_sensor_his_kinase"/>
</dbReference>
<dbReference type="RefSeq" id="WP_252473258.1">
    <property type="nucleotide sequence ID" value="NZ_JALBWM010000318.1"/>
</dbReference>
<dbReference type="Gene3D" id="1.10.287.130">
    <property type="match status" value="1"/>
</dbReference>
<dbReference type="GO" id="GO:0005524">
    <property type="term" value="F:ATP binding"/>
    <property type="evidence" value="ECO:0007669"/>
    <property type="project" value="UniProtKB-KW"/>
</dbReference>
<evidence type="ECO:0000313" key="12">
    <source>
        <dbReference type="Proteomes" id="UP001139028"/>
    </source>
</evidence>
<dbReference type="Pfam" id="PF00672">
    <property type="entry name" value="HAMP"/>
    <property type="match status" value="1"/>
</dbReference>
<sequence>MIQNATYSLIWMPELLANHGKKQDRLKEQLNNDFTLTLIALSLVAICLSWVGAWYFLRPLKVLKTNFTQLEQGQLDTRMTIERHDEVGEIIHSFNHLATWLQDMNRQYKQMSSDLAHEIRTPLTGMQSRIEAMQDGIVPGLSHINQLKS</sequence>
<dbReference type="EMBL" id="JALBWM010000318">
    <property type="protein sequence ID" value="MCO1337057.1"/>
    <property type="molecule type" value="Genomic_DNA"/>
</dbReference>
<feature type="transmembrane region" description="Helical" evidence="9">
    <location>
        <begin position="34"/>
        <end position="57"/>
    </location>
</feature>
<evidence type="ECO:0000256" key="7">
    <source>
        <dbReference type="ARBA" id="ARBA00022777"/>
    </source>
</evidence>
<protein>
    <recommendedName>
        <fullName evidence="3">histidine kinase</fullName>
        <ecNumber evidence="3">2.7.13.3</ecNumber>
    </recommendedName>
</protein>
<keyword evidence="6" id="KW-0547">Nucleotide-binding</keyword>
<dbReference type="AlphaFoldDB" id="A0A9X2ERG1"/>
<dbReference type="GO" id="GO:0000155">
    <property type="term" value="F:phosphorelay sensor kinase activity"/>
    <property type="evidence" value="ECO:0007669"/>
    <property type="project" value="InterPro"/>
</dbReference>
<evidence type="ECO:0000256" key="1">
    <source>
        <dbReference type="ARBA" id="ARBA00000085"/>
    </source>
</evidence>
<keyword evidence="4" id="KW-1003">Cell membrane</keyword>
<keyword evidence="12" id="KW-1185">Reference proteome</keyword>
<dbReference type="InterPro" id="IPR003661">
    <property type="entry name" value="HisK_dim/P_dom"/>
</dbReference>
<dbReference type="Proteomes" id="UP001139028">
    <property type="component" value="Unassembled WGS sequence"/>
</dbReference>
<name>A0A9X2ERG1_9GAMM</name>
<accession>A0A9X2ERG1</accession>
<keyword evidence="8" id="KW-0067">ATP-binding</keyword>
<evidence type="ECO:0000256" key="3">
    <source>
        <dbReference type="ARBA" id="ARBA00012438"/>
    </source>
</evidence>
<evidence type="ECO:0000259" key="10">
    <source>
        <dbReference type="PROSITE" id="PS50885"/>
    </source>
</evidence>
<dbReference type="GO" id="GO:0016020">
    <property type="term" value="C:membrane"/>
    <property type="evidence" value="ECO:0007669"/>
    <property type="project" value="InterPro"/>
</dbReference>
<evidence type="ECO:0000256" key="5">
    <source>
        <dbReference type="ARBA" id="ARBA00022679"/>
    </source>
</evidence>
<dbReference type="CDD" id="cd00082">
    <property type="entry name" value="HisKA"/>
    <property type="match status" value="1"/>
</dbReference>
<organism evidence="11 12">
    <name type="scientific">Microbulbifer okhotskensis</name>
    <dbReference type="NCBI Taxonomy" id="2926617"/>
    <lineage>
        <taxon>Bacteria</taxon>
        <taxon>Pseudomonadati</taxon>
        <taxon>Pseudomonadota</taxon>
        <taxon>Gammaproteobacteria</taxon>
        <taxon>Cellvibrionales</taxon>
        <taxon>Microbulbiferaceae</taxon>
        <taxon>Microbulbifer</taxon>
    </lineage>
</organism>
<evidence type="ECO:0000256" key="4">
    <source>
        <dbReference type="ARBA" id="ARBA00022475"/>
    </source>
</evidence>
<dbReference type="EC" id="2.7.13.3" evidence="3"/>
<gene>
    <name evidence="11" type="ORF">MO867_22290</name>
</gene>
<proteinExistence type="predicted"/>
<dbReference type="SUPFAM" id="SSF158472">
    <property type="entry name" value="HAMP domain-like"/>
    <property type="match status" value="1"/>
</dbReference>
<keyword evidence="9" id="KW-0812">Transmembrane</keyword>
<dbReference type="InterPro" id="IPR003660">
    <property type="entry name" value="HAMP_dom"/>
</dbReference>
<comment type="subcellular location">
    <subcellularLocation>
        <location evidence="2">Cell membrane</location>
        <topology evidence="2">Multi-pass membrane protein</topology>
    </subcellularLocation>
</comment>
<reference evidence="11" key="1">
    <citation type="journal article" date="2022" name="Arch. Microbiol.">
        <title>Microbulbifer okhotskensis sp. nov., isolated from a deep bottom sediment of the Okhotsk Sea.</title>
        <authorList>
            <person name="Romanenko L."/>
            <person name="Kurilenko V."/>
            <person name="Otstavnykh N."/>
            <person name="Velansky P."/>
            <person name="Isaeva M."/>
            <person name="Mikhailov V."/>
        </authorList>
    </citation>
    <scope>NUCLEOTIDE SEQUENCE</scope>
    <source>
        <strain evidence="11">OS29</strain>
    </source>
</reference>
<evidence type="ECO:0000256" key="8">
    <source>
        <dbReference type="ARBA" id="ARBA00022840"/>
    </source>
</evidence>
<dbReference type="Pfam" id="PF00512">
    <property type="entry name" value="HisKA"/>
    <property type="match status" value="1"/>
</dbReference>
<dbReference type="PANTHER" id="PTHR44936">
    <property type="entry name" value="SENSOR PROTEIN CREC"/>
    <property type="match status" value="1"/>
</dbReference>
<keyword evidence="9" id="KW-0472">Membrane</keyword>
<dbReference type="SUPFAM" id="SSF47384">
    <property type="entry name" value="Homodimeric domain of signal transducing histidine kinase"/>
    <property type="match status" value="1"/>
</dbReference>